<dbReference type="AlphaFoldDB" id="A0A087GGW0"/>
<dbReference type="Gramene" id="KFK29112">
    <property type="protein sequence ID" value="KFK29112"/>
    <property type="gene ID" value="AALP_AA7G090600"/>
</dbReference>
<sequence length="36" mass="4668">MVWIYFRSGLYYGFNIKEEVRRRTKQNIKEETNWRR</sequence>
<keyword evidence="2" id="KW-1185">Reference proteome</keyword>
<reference evidence="2" key="1">
    <citation type="journal article" date="2015" name="Nat. Plants">
        <title>Genome expansion of Arabis alpina linked with retrotransposition and reduced symmetric DNA methylation.</title>
        <authorList>
            <person name="Willing E.M."/>
            <person name="Rawat V."/>
            <person name="Mandakova T."/>
            <person name="Maumus F."/>
            <person name="James G.V."/>
            <person name="Nordstroem K.J."/>
            <person name="Becker C."/>
            <person name="Warthmann N."/>
            <person name="Chica C."/>
            <person name="Szarzynska B."/>
            <person name="Zytnicki M."/>
            <person name="Albani M.C."/>
            <person name="Kiefer C."/>
            <person name="Bergonzi S."/>
            <person name="Castaings L."/>
            <person name="Mateos J.L."/>
            <person name="Berns M.C."/>
            <person name="Bujdoso N."/>
            <person name="Piofczyk T."/>
            <person name="de Lorenzo L."/>
            <person name="Barrero-Sicilia C."/>
            <person name="Mateos I."/>
            <person name="Piednoel M."/>
            <person name="Hagmann J."/>
            <person name="Chen-Min-Tao R."/>
            <person name="Iglesias-Fernandez R."/>
            <person name="Schuster S.C."/>
            <person name="Alonso-Blanco C."/>
            <person name="Roudier F."/>
            <person name="Carbonero P."/>
            <person name="Paz-Ares J."/>
            <person name="Davis S.J."/>
            <person name="Pecinka A."/>
            <person name="Quesneville H."/>
            <person name="Colot V."/>
            <person name="Lysak M.A."/>
            <person name="Weigel D."/>
            <person name="Coupland G."/>
            <person name="Schneeberger K."/>
        </authorList>
    </citation>
    <scope>NUCLEOTIDE SEQUENCE [LARGE SCALE GENOMIC DNA]</scope>
    <source>
        <strain evidence="2">cv. Pajares</strain>
    </source>
</reference>
<protein>
    <submittedName>
        <fullName evidence="1">Uncharacterized protein</fullName>
    </submittedName>
</protein>
<dbReference type="Proteomes" id="UP000029120">
    <property type="component" value="Chromosome 7"/>
</dbReference>
<evidence type="ECO:0000313" key="2">
    <source>
        <dbReference type="Proteomes" id="UP000029120"/>
    </source>
</evidence>
<organism evidence="1 2">
    <name type="scientific">Arabis alpina</name>
    <name type="common">Alpine rock-cress</name>
    <dbReference type="NCBI Taxonomy" id="50452"/>
    <lineage>
        <taxon>Eukaryota</taxon>
        <taxon>Viridiplantae</taxon>
        <taxon>Streptophyta</taxon>
        <taxon>Embryophyta</taxon>
        <taxon>Tracheophyta</taxon>
        <taxon>Spermatophyta</taxon>
        <taxon>Magnoliopsida</taxon>
        <taxon>eudicotyledons</taxon>
        <taxon>Gunneridae</taxon>
        <taxon>Pentapetalae</taxon>
        <taxon>rosids</taxon>
        <taxon>malvids</taxon>
        <taxon>Brassicales</taxon>
        <taxon>Brassicaceae</taxon>
        <taxon>Arabideae</taxon>
        <taxon>Arabis</taxon>
    </lineage>
</organism>
<accession>A0A087GGW0</accession>
<proteinExistence type="predicted"/>
<evidence type="ECO:0000313" key="1">
    <source>
        <dbReference type="EMBL" id="KFK29112.1"/>
    </source>
</evidence>
<gene>
    <name evidence="1" type="ordered locus">AALP_Aa7g090600</name>
</gene>
<dbReference type="EMBL" id="CM002875">
    <property type="protein sequence ID" value="KFK29112.1"/>
    <property type="molecule type" value="Genomic_DNA"/>
</dbReference>
<name>A0A087GGW0_ARAAL</name>